<dbReference type="EMBL" id="AGNL01037083">
    <property type="protein sequence ID" value="EJK53758.1"/>
    <property type="molecule type" value="Genomic_DNA"/>
</dbReference>
<dbReference type="Proteomes" id="UP000266841">
    <property type="component" value="Unassembled WGS sequence"/>
</dbReference>
<gene>
    <name evidence="1" type="ORF">THAOC_26734</name>
</gene>
<sequence length="186" mass="20892">MLTAPPEIPRQSTVVSFMNHIAGEGYFTKTALFPDAPAMEICFNSLSLCFPGVEEEGSERALAIDLLLRFLRNVFVRDSNEEGGKWFNQRRSNEVVICSMIHLLELLGTYSDMNVVNRRATRMGNKLVQGNRRDVVKFVAKRLPCTCLKELHRAARKKLAKVGACFGCGKKNSQIRVVRLHGLHDG</sequence>
<reference evidence="1 2" key="1">
    <citation type="journal article" date="2012" name="Genome Biol.">
        <title>Genome and low-iron response of an oceanic diatom adapted to chronic iron limitation.</title>
        <authorList>
            <person name="Lommer M."/>
            <person name="Specht M."/>
            <person name="Roy A.S."/>
            <person name="Kraemer L."/>
            <person name="Andreson R."/>
            <person name="Gutowska M.A."/>
            <person name="Wolf J."/>
            <person name="Bergner S.V."/>
            <person name="Schilhabel M.B."/>
            <person name="Klostermeier U.C."/>
            <person name="Beiko R.G."/>
            <person name="Rosenstiel P."/>
            <person name="Hippler M."/>
            <person name="Laroche J."/>
        </authorList>
    </citation>
    <scope>NUCLEOTIDE SEQUENCE [LARGE SCALE GENOMIC DNA]</scope>
    <source>
        <strain evidence="1 2">CCMP1005</strain>
    </source>
</reference>
<dbReference type="AlphaFoldDB" id="K0RJA4"/>
<evidence type="ECO:0000313" key="2">
    <source>
        <dbReference type="Proteomes" id="UP000266841"/>
    </source>
</evidence>
<keyword evidence="2" id="KW-1185">Reference proteome</keyword>
<protein>
    <submittedName>
        <fullName evidence="1">Uncharacterized protein</fullName>
    </submittedName>
</protein>
<name>K0RJA4_THAOC</name>
<organism evidence="1 2">
    <name type="scientific">Thalassiosira oceanica</name>
    <name type="common">Marine diatom</name>
    <dbReference type="NCBI Taxonomy" id="159749"/>
    <lineage>
        <taxon>Eukaryota</taxon>
        <taxon>Sar</taxon>
        <taxon>Stramenopiles</taxon>
        <taxon>Ochrophyta</taxon>
        <taxon>Bacillariophyta</taxon>
        <taxon>Coscinodiscophyceae</taxon>
        <taxon>Thalassiosirophycidae</taxon>
        <taxon>Thalassiosirales</taxon>
        <taxon>Thalassiosiraceae</taxon>
        <taxon>Thalassiosira</taxon>
    </lineage>
</organism>
<proteinExistence type="predicted"/>
<accession>K0RJA4</accession>
<evidence type="ECO:0000313" key="1">
    <source>
        <dbReference type="EMBL" id="EJK53758.1"/>
    </source>
</evidence>
<comment type="caution">
    <text evidence="1">The sequence shown here is derived from an EMBL/GenBank/DDBJ whole genome shotgun (WGS) entry which is preliminary data.</text>
</comment>